<dbReference type="EMBL" id="HBHX01001547">
    <property type="protein sequence ID" value="CAE0097593.1"/>
    <property type="molecule type" value="Transcribed_RNA"/>
</dbReference>
<proteinExistence type="predicted"/>
<dbReference type="InterPro" id="IPR029063">
    <property type="entry name" value="SAM-dependent_MTases_sf"/>
</dbReference>
<evidence type="ECO:0000313" key="1">
    <source>
        <dbReference type="EMBL" id="CAE0097593.1"/>
    </source>
</evidence>
<organism evidence="1">
    <name type="scientific">Haptolina ericina</name>
    <dbReference type="NCBI Taxonomy" id="156174"/>
    <lineage>
        <taxon>Eukaryota</taxon>
        <taxon>Haptista</taxon>
        <taxon>Haptophyta</taxon>
        <taxon>Prymnesiophyceae</taxon>
        <taxon>Prymnesiales</taxon>
        <taxon>Prymnesiaceae</taxon>
        <taxon>Haptolina</taxon>
    </lineage>
</organism>
<name>A0A7S3AC67_9EUKA</name>
<protein>
    <submittedName>
        <fullName evidence="1">Uncharacterized protein</fullName>
    </submittedName>
</protein>
<sequence length="120" mass="12369">MRPPLAATAAVSYSVDGALDHVAGQSSSMLDLLRSNAAANNGMCKHEPTVIELDWTENGHVELAVAASPLGEGFSLILGSDITHASSSHTSLASAISRMLQRPRIGHTGAQGTQLLAGSH</sequence>
<dbReference type="Gene3D" id="3.40.50.150">
    <property type="entry name" value="Vaccinia Virus protein VP39"/>
    <property type="match status" value="1"/>
</dbReference>
<accession>A0A7S3AC67</accession>
<reference evidence="1" key="1">
    <citation type="submission" date="2021-01" db="EMBL/GenBank/DDBJ databases">
        <authorList>
            <person name="Corre E."/>
            <person name="Pelletier E."/>
            <person name="Niang G."/>
            <person name="Scheremetjew M."/>
            <person name="Finn R."/>
            <person name="Kale V."/>
            <person name="Holt S."/>
            <person name="Cochrane G."/>
            <person name="Meng A."/>
            <person name="Brown T."/>
            <person name="Cohen L."/>
        </authorList>
    </citation>
    <scope>NUCLEOTIDE SEQUENCE</scope>
    <source>
        <strain evidence="1">CCMP281</strain>
    </source>
</reference>
<dbReference type="AlphaFoldDB" id="A0A7S3AC67"/>
<gene>
    <name evidence="1" type="ORF">HERI1096_LOCUS860</name>
</gene>